<comment type="caution">
    <text evidence="1">The sequence shown here is derived from an EMBL/GenBank/DDBJ whole genome shotgun (WGS) entry which is preliminary data.</text>
</comment>
<accession>A0A7C2K0C4</accession>
<name>A0A7C2K0C4_9PLAN</name>
<reference evidence="1" key="1">
    <citation type="journal article" date="2020" name="mSystems">
        <title>Genome- and Community-Level Interaction Insights into Carbon Utilization and Element Cycling Functions of Hydrothermarchaeota in Hydrothermal Sediment.</title>
        <authorList>
            <person name="Zhou Z."/>
            <person name="Liu Y."/>
            <person name="Xu W."/>
            <person name="Pan J."/>
            <person name="Luo Z.H."/>
            <person name="Li M."/>
        </authorList>
    </citation>
    <scope>NUCLEOTIDE SEQUENCE [LARGE SCALE GENOMIC DNA]</scope>
    <source>
        <strain evidence="1">SpSt-339</strain>
    </source>
</reference>
<protein>
    <submittedName>
        <fullName evidence="1">Uncharacterized protein</fullName>
    </submittedName>
</protein>
<dbReference type="EMBL" id="DSOK01000261">
    <property type="protein sequence ID" value="HEN15639.1"/>
    <property type="molecule type" value="Genomic_DNA"/>
</dbReference>
<dbReference type="AlphaFoldDB" id="A0A7C2K0C4"/>
<sequence length="105" mass="11649">MVEIELEQLRRNPSWKATLVAYWERQAAGRAESGEFDGWVPRVAEVADVETAKLSSIHGRLIAFGFLKFDLSNRDLGMRYQLTPLGKRAIGEADGSEPAELAESA</sequence>
<organism evidence="1">
    <name type="scientific">Schlesneria paludicola</name>
    <dbReference type="NCBI Taxonomy" id="360056"/>
    <lineage>
        <taxon>Bacteria</taxon>
        <taxon>Pseudomonadati</taxon>
        <taxon>Planctomycetota</taxon>
        <taxon>Planctomycetia</taxon>
        <taxon>Planctomycetales</taxon>
        <taxon>Planctomycetaceae</taxon>
        <taxon>Schlesneria</taxon>
    </lineage>
</organism>
<evidence type="ECO:0000313" key="1">
    <source>
        <dbReference type="EMBL" id="HEN15639.1"/>
    </source>
</evidence>
<gene>
    <name evidence="1" type="ORF">ENQ76_09250</name>
</gene>
<proteinExistence type="predicted"/>